<proteinExistence type="inferred from homology"/>
<keyword evidence="2" id="KW-0677">Repeat</keyword>
<feature type="repeat" description="WD" evidence="4">
    <location>
        <begin position="327"/>
        <end position="368"/>
    </location>
</feature>
<dbReference type="PANTHER" id="PTHR19856:SF0">
    <property type="entry name" value="WD REPEAT-CONTAINING PROTEIN 1"/>
    <property type="match status" value="1"/>
</dbReference>
<dbReference type="PANTHER" id="PTHR19856">
    <property type="entry name" value="WD-REPEATCONTAINING PROTEIN WDR1"/>
    <property type="match status" value="1"/>
</dbReference>
<evidence type="ECO:0000256" key="3">
    <source>
        <dbReference type="ARBA" id="ARBA00038366"/>
    </source>
</evidence>
<dbReference type="SMART" id="SM00320">
    <property type="entry name" value="WD40"/>
    <property type="match status" value="11"/>
</dbReference>
<dbReference type="FunFam" id="2.130.10.10:FF:000102">
    <property type="entry name" value="Actin-interacting protein 1"/>
    <property type="match status" value="1"/>
</dbReference>
<reference evidence="5" key="1">
    <citation type="submission" date="2021-01" db="UniProtKB">
        <authorList>
            <consortium name="EnsemblMetazoa"/>
        </authorList>
    </citation>
    <scope>IDENTIFICATION</scope>
</reference>
<dbReference type="GO" id="GO:0051015">
    <property type="term" value="F:actin filament binding"/>
    <property type="evidence" value="ECO:0007669"/>
    <property type="project" value="TreeGrafter"/>
</dbReference>
<dbReference type="GO" id="GO:0040011">
    <property type="term" value="P:locomotion"/>
    <property type="evidence" value="ECO:0007669"/>
    <property type="project" value="TreeGrafter"/>
</dbReference>
<dbReference type="InterPro" id="IPR015943">
    <property type="entry name" value="WD40/YVTN_repeat-like_dom_sf"/>
</dbReference>
<dbReference type="GO" id="GO:0030042">
    <property type="term" value="P:actin filament depolymerization"/>
    <property type="evidence" value="ECO:0007669"/>
    <property type="project" value="TreeGrafter"/>
</dbReference>
<feature type="repeat" description="WD" evidence="4">
    <location>
        <begin position="236"/>
        <end position="277"/>
    </location>
</feature>
<evidence type="ECO:0000313" key="5">
    <source>
        <dbReference type="EnsemblMetazoa" id="CLYHEMP018014.1"/>
    </source>
</evidence>
<dbReference type="Gene3D" id="2.130.10.10">
    <property type="entry name" value="YVTN repeat-like/Quinoprotein amine dehydrogenase"/>
    <property type="match status" value="2"/>
</dbReference>
<evidence type="ECO:0000256" key="4">
    <source>
        <dbReference type="PROSITE-ProRule" id="PRU00221"/>
    </source>
</evidence>
<dbReference type="InterPro" id="IPR019775">
    <property type="entry name" value="WD40_repeat_CS"/>
</dbReference>
<protein>
    <submittedName>
        <fullName evidence="5">Uncharacterized protein</fullName>
    </submittedName>
</protein>
<name>A0A7M5X569_9CNID</name>
<organism evidence="5 6">
    <name type="scientific">Clytia hemisphaerica</name>
    <dbReference type="NCBI Taxonomy" id="252671"/>
    <lineage>
        <taxon>Eukaryota</taxon>
        <taxon>Metazoa</taxon>
        <taxon>Cnidaria</taxon>
        <taxon>Hydrozoa</taxon>
        <taxon>Hydroidolina</taxon>
        <taxon>Leptothecata</taxon>
        <taxon>Obeliida</taxon>
        <taxon>Clytiidae</taxon>
        <taxon>Clytia</taxon>
    </lineage>
</organism>
<dbReference type="GO" id="GO:0030864">
    <property type="term" value="C:cortical actin cytoskeleton"/>
    <property type="evidence" value="ECO:0007669"/>
    <property type="project" value="TreeGrafter"/>
</dbReference>
<dbReference type="Pfam" id="PF00400">
    <property type="entry name" value="WD40"/>
    <property type="match status" value="7"/>
</dbReference>
<dbReference type="PRINTS" id="PR00320">
    <property type="entry name" value="GPROTEINBRPT"/>
</dbReference>
<dbReference type="OrthoDB" id="2306at2759"/>
<feature type="repeat" description="WD" evidence="4">
    <location>
        <begin position="578"/>
        <end position="613"/>
    </location>
</feature>
<sequence>MPDGKKYELKKTFAGLPRTTRGQPINLKGDPKGKSFTYVNGNSIFIRDVEDTAECDVYTQHAKETTVATFSPSGFYMASGDVSGKIRIWDLTQKEHLLKYEYQPISGKIKDIAWTEDSKRLAVCGEGREKYAAAFLWDTGSSVGNLNGPAKYCNSIDIKQNRPYRLCLASEDYSSYFYEGPPFKTKDWKTDHSNFVNVCRFSPDGSKYVTAGADGKAFIYDGKTGELIGELNEPSGRIHKGGVYGVAWSADSKKLMTCSADKTVKIWNLSERNYISNKEETVFEMGSAVEDMQVGCAWINDTLLSVSLSGHINFLDVENPKQPKKVIKGHNKAIIASSFNDDRTLLFTSSFDGSICCWNVATGDAEIISGDGHKSQVSAIHAKGNTLYTCGIDDTVRYVSIGEKKYENQCVKLPSQPQAIAAGNLGLVVVACLNEVVVIQDGKITNKYETGSENYAVAVNADLGKVCVGIDESKVLVYDIKGDSLEQFGSFSTNGRVTDIKFSGDNQYVAISTAKKQVKVVQTSDFKTEKDNWGFHSVKVNGVSWSPGSTHVASCGTDGHAFVYQLGKSHDPIEMRGAHAQSIDVTSIQFKDDSTLLTTGRQDCSIRVWNVTL</sequence>
<keyword evidence="1 4" id="KW-0853">WD repeat</keyword>
<dbReference type="InterPro" id="IPR036322">
    <property type="entry name" value="WD40_repeat_dom_sf"/>
</dbReference>
<dbReference type="PROSITE" id="PS50082">
    <property type="entry name" value="WD_REPEATS_2"/>
    <property type="match status" value="5"/>
</dbReference>
<evidence type="ECO:0000313" key="6">
    <source>
        <dbReference type="Proteomes" id="UP000594262"/>
    </source>
</evidence>
<dbReference type="InterPro" id="IPR020472">
    <property type="entry name" value="WD40_PAC1"/>
</dbReference>
<dbReference type="InterPro" id="IPR001680">
    <property type="entry name" value="WD40_rpt"/>
</dbReference>
<feature type="repeat" description="WD" evidence="4">
    <location>
        <begin position="58"/>
        <end position="99"/>
    </location>
</feature>
<dbReference type="AlphaFoldDB" id="A0A7M5X569"/>
<dbReference type="RefSeq" id="XP_066912683.1">
    <property type="nucleotide sequence ID" value="XM_067056582.1"/>
</dbReference>
<dbReference type="EnsemblMetazoa" id="CLYHEMT018014.1">
    <property type="protein sequence ID" value="CLYHEMP018014.1"/>
    <property type="gene ID" value="CLYHEMG018014"/>
</dbReference>
<evidence type="ECO:0000256" key="1">
    <source>
        <dbReference type="ARBA" id="ARBA00022574"/>
    </source>
</evidence>
<dbReference type="GeneID" id="136799962"/>
<dbReference type="SUPFAM" id="SSF50978">
    <property type="entry name" value="WD40 repeat-like"/>
    <property type="match status" value="2"/>
</dbReference>
<dbReference type="PROSITE" id="PS00678">
    <property type="entry name" value="WD_REPEATS_1"/>
    <property type="match status" value="2"/>
</dbReference>
<comment type="similarity">
    <text evidence="3">Belongs to the WD repeat AIP1 family.</text>
</comment>
<dbReference type="CDD" id="cd00200">
    <property type="entry name" value="WD40"/>
    <property type="match status" value="1"/>
</dbReference>
<dbReference type="PROSITE" id="PS50294">
    <property type="entry name" value="WD_REPEATS_REGION"/>
    <property type="match status" value="4"/>
</dbReference>
<accession>A0A7M5X569</accession>
<evidence type="ECO:0000256" key="2">
    <source>
        <dbReference type="ARBA" id="ARBA00022737"/>
    </source>
</evidence>
<feature type="repeat" description="WD" evidence="4">
    <location>
        <begin position="189"/>
        <end position="230"/>
    </location>
</feature>
<keyword evidence="6" id="KW-1185">Reference proteome</keyword>
<dbReference type="Proteomes" id="UP000594262">
    <property type="component" value="Unplaced"/>
</dbReference>